<dbReference type="InterPro" id="IPR005908">
    <property type="entry name" value="G1P_thy_trans_l"/>
</dbReference>
<dbReference type="KEGG" id="ifn:GM661_16790"/>
<dbReference type="RefSeq" id="WP_230867826.1">
    <property type="nucleotide sequence ID" value="NZ_CP046640.1"/>
</dbReference>
<reference evidence="2" key="1">
    <citation type="submission" date="2019-12" db="EMBL/GenBank/DDBJ databases">
        <authorList>
            <person name="zhang j."/>
            <person name="sun C.M."/>
        </authorList>
    </citation>
    <scope>NUCLEOTIDE SEQUENCE</scope>
    <source>
        <strain evidence="2">NS-1</strain>
    </source>
</reference>
<feature type="domain" description="Nucleotidyl transferase" evidence="1">
    <location>
        <begin position="2"/>
        <end position="237"/>
    </location>
</feature>
<dbReference type="NCBIfam" id="TIGR01208">
    <property type="entry name" value="rmlA_long"/>
    <property type="match status" value="1"/>
</dbReference>
<accession>A0A8A7KCG9</accession>
<dbReference type="PANTHER" id="PTHR42883:SF2">
    <property type="entry name" value="THYMIDYLYLTRANSFERASE"/>
    <property type="match status" value="1"/>
</dbReference>
<dbReference type="EC" id="2.7.7.24" evidence="2"/>
<keyword evidence="3" id="KW-1185">Reference proteome</keyword>
<protein>
    <submittedName>
        <fullName evidence="2">Glucose-1-phosphate thymidylyltransferase</fullName>
        <ecNumber evidence="2">2.7.7.24</ecNumber>
    </submittedName>
</protein>
<proteinExistence type="predicted"/>
<dbReference type="PANTHER" id="PTHR42883">
    <property type="entry name" value="GLUCOSE-1-PHOSPHATE THYMIDYLTRANSFERASE"/>
    <property type="match status" value="1"/>
</dbReference>
<sequence length="357" mass="39465">MKALILSGGSGTRLRPITFSYAKQLIPVANRPILFYVLDDIADAGIKRAGIVIDKQTGYLIKEVVGDGEQWGLNITYIVQDSPRGLAHAVKIARPFIGDDNFVMYLGDNILRRGIKSFVNEYGNNGEDINILLTEVDNPQQFGVAVLDNDHNVKRLVEKPVNFISNKALVGIYIFNHKIFRAVNSIKPSWRGELEITDAIQYLIDHGGKVLPYLIDGWWKDTGKKEDVLEVNRFLLEDLNPTNCGQVALSSHLSGRIALGRESIIKNSVIAGPVAIGESCLIEDSYIGPYTSLGSGVQIINSELEKSIVMENTRISGIQKRIANSLIGRDVVIEDRKSKPGIHELLLGDKSQLALYE</sequence>
<evidence type="ECO:0000259" key="1">
    <source>
        <dbReference type="Pfam" id="PF00483"/>
    </source>
</evidence>
<dbReference type="GO" id="GO:0008879">
    <property type="term" value="F:glucose-1-phosphate thymidylyltransferase activity"/>
    <property type="evidence" value="ECO:0007669"/>
    <property type="project" value="UniProtKB-EC"/>
</dbReference>
<dbReference type="InterPro" id="IPR029044">
    <property type="entry name" value="Nucleotide-diphossugar_trans"/>
</dbReference>
<dbReference type="InterPro" id="IPR005835">
    <property type="entry name" value="NTP_transferase_dom"/>
</dbReference>
<dbReference type="Proteomes" id="UP000665020">
    <property type="component" value="Chromosome"/>
</dbReference>
<dbReference type="Pfam" id="PF00483">
    <property type="entry name" value="NTP_transferase"/>
    <property type="match status" value="1"/>
</dbReference>
<dbReference type="Gene3D" id="3.90.550.10">
    <property type="entry name" value="Spore Coat Polysaccharide Biosynthesis Protein SpsA, Chain A"/>
    <property type="match status" value="1"/>
</dbReference>
<name>A0A8A7KCG9_9FIRM</name>
<gene>
    <name evidence="2" type="ORF">GM661_16790</name>
</gene>
<keyword evidence="2" id="KW-0548">Nucleotidyltransferase</keyword>
<dbReference type="CDD" id="cd04189">
    <property type="entry name" value="G1P_TT_long"/>
    <property type="match status" value="1"/>
</dbReference>
<dbReference type="EMBL" id="CP046640">
    <property type="protein sequence ID" value="QTL99486.1"/>
    <property type="molecule type" value="Genomic_DNA"/>
</dbReference>
<dbReference type="AlphaFoldDB" id="A0A8A7KCG9"/>
<organism evidence="2 3">
    <name type="scientific">Iocasia fonsfrigidae</name>
    <dbReference type="NCBI Taxonomy" id="2682810"/>
    <lineage>
        <taxon>Bacteria</taxon>
        <taxon>Bacillati</taxon>
        <taxon>Bacillota</taxon>
        <taxon>Clostridia</taxon>
        <taxon>Halanaerobiales</taxon>
        <taxon>Halanaerobiaceae</taxon>
        <taxon>Iocasia</taxon>
    </lineage>
</organism>
<evidence type="ECO:0000313" key="2">
    <source>
        <dbReference type="EMBL" id="QTL99486.1"/>
    </source>
</evidence>
<dbReference type="Gene3D" id="2.160.10.10">
    <property type="entry name" value="Hexapeptide repeat proteins"/>
    <property type="match status" value="1"/>
</dbReference>
<keyword evidence="2" id="KW-0808">Transferase</keyword>
<dbReference type="SUPFAM" id="SSF53448">
    <property type="entry name" value="Nucleotide-diphospho-sugar transferases"/>
    <property type="match status" value="1"/>
</dbReference>
<evidence type="ECO:0000313" key="3">
    <source>
        <dbReference type="Proteomes" id="UP000665020"/>
    </source>
</evidence>